<dbReference type="PANTHER" id="PTHR43278">
    <property type="entry name" value="NAD(P)H-DEPENDENT FMN-CONTAINING OXIDOREDUCTASE YWQN-RELATED"/>
    <property type="match status" value="1"/>
</dbReference>
<dbReference type="PANTHER" id="PTHR43278:SF2">
    <property type="entry name" value="IRON-SULFUR FLAVOPROTEIN"/>
    <property type="match status" value="1"/>
</dbReference>
<dbReference type="InterPro" id="IPR005025">
    <property type="entry name" value="FMN_Rdtase-like_dom"/>
</dbReference>
<evidence type="ECO:0000313" key="5">
    <source>
        <dbReference type="Proteomes" id="UP000568888"/>
    </source>
</evidence>
<dbReference type="Pfam" id="PF03358">
    <property type="entry name" value="FMN_red"/>
    <property type="match status" value="1"/>
</dbReference>
<reference evidence="5" key="1">
    <citation type="submission" date="2020-06" db="EMBL/GenBank/DDBJ databases">
        <title>Draft genomic sequecing of Geomonas sp. Red736.</title>
        <authorList>
            <person name="Itoh H."/>
            <person name="Xu Z.X."/>
            <person name="Ushijima N."/>
            <person name="Masuda Y."/>
            <person name="Shiratori Y."/>
            <person name="Senoo K."/>
        </authorList>
    </citation>
    <scope>NUCLEOTIDE SEQUENCE [LARGE SCALE GENOMIC DNA]</scope>
    <source>
        <strain evidence="5">Red736</strain>
    </source>
</reference>
<dbReference type="RefSeq" id="WP_183345581.1">
    <property type="nucleotide sequence ID" value="NZ_BLXY01000001.1"/>
</dbReference>
<dbReference type="InterPro" id="IPR051796">
    <property type="entry name" value="ISF_SsuE-like"/>
</dbReference>
<gene>
    <name evidence="4" type="ORF">GMPD_09360</name>
</gene>
<dbReference type="GO" id="GO:0016491">
    <property type="term" value="F:oxidoreductase activity"/>
    <property type="evidence" value="ECO:0007669"/>
    <property type="project" value="InterPro"/>
</dbReference>
<keyword evidence="1" id="KW-0285">Flavoprotein</keyword>
<protein>
    <submittedName>
        <fullName evidence="4">FMN reductase</fullName>
    </submittedName>
</protein>
<evidence type="ECO:0000256" key="1">
    <source>
        <dbReference type="ARBA" id="ARBA00022630"/>
    </source>
</evidence>
<comment type="caution">
    <text evidence="4">The sequence shown here is derived from an EMBL/GenBank/DDBJ whole genome shotgun (WGS) entry which is preliminary data.</text>
</comment>
<feature type="domain" description="NADPH-dependent FMN reductase-like" evidence="3">
    <location>
        <begin position="6"/>
        <end position="170"/>
    </location>
</feature>
<dbReference type="InterPro" id="IPR029039">
    <property type="entry name" value="Flavoprotein-like_sf"/>
</dbReference>
<dbReference type="Proteomes" id="UP000568888">
    <property type="component" value="Unassembled WGS sequence"/>
</dbReference>
<evidence type="ECO:0000313" key="4">
    <source>
        <dbReference type="EMBL" id="GFO63017.1"/>
    </source>
</evidence>
<keyword evidence="2" id="KW-0288">FMN</keyword>
<evidence type="ECO:0000256" key="2">
    <source>
        <dbReference type="ARBA" id="ARBA00022643"/>
    </source>
</evidence>
<name>A0A6V8MTE8_9BACT</name>
<dbReference type="Gene3D" id="3.40.50.360">
    <property type="match status" value="1"/>
</dbReference>
<organism evidence="4 5">
    <name type="scientific">Geomonas paludis</name>
    <dbReference type="NCBI Taxonomy" id="2740185"/>
    <lineage>
        <taxon>Bacteria</taxon>
        <taxon>Pseudomonadati</taxon>
        <taxon>Thermodesulfobacteriota</taxon>
        <taxon>Desulfuromonadia</taxon>
        <taxon>Geobacterales</taxon>
        <taxon>Geobacteraceae</taxon>
        <taxon>Geomonas</taxon>
    </lineage>
</organism>
<accession>A0A6V8MTE8</accession>
<proteinExistence type="predicted"/>
<dbReference type="EMBL" id="BLXY01000001">
    <property type="protein sequence ID" value="GFO63017.1"/>
    <property type="molecule type" value="Genomic_DNA"/>
</dbReference>
<dbReference type="AlphaFoldDB" id="A0A6V8MTE8"/>
<sequence length="203" mass="21760">MGNALKVVAIVGSYRKGGMVDQVVDEVLAGAAQAGAQVHKVYLLDTHVEFCTNCRLCTQEPGRARGICPVADEMARLLDLVEGCQALVLASPTNFGSVTALTKRFVERLVCYAYWPWGVPAPKVRSNEKPRRAVLVAASAAPGLLARLFTPVVKTLRQSAELLGARCVGTIFVGLAAKEERQGAGRRVLDKARLMGQTLVTGR</sequence>
<evidence type="ECO:0000259" key="3">
    <source>
        <dbReference type="Pfam" id="PF03358"/>
    </source>
</evidence>
<dbReference type="SUPFAM" id="SSF52218">
    <property type="entry name" value="Flavoproteins"/>
    <property type="match status" value="1"/>
</dbReference>